<sequence>MATKTSRRLHRYRSQLFELGHVITNAAIKSTSQDSSKEKEIRGLIKAETQRLIGRESVVIIDAGNYIKGYRYELYCMSKSSKTTQCTIQCETPTDMARQWNEGRGDDTYSQDVFDALIMRYEAPDSRNRWDSPLFLVLPTDGLPLEQIQSALFVRKAPPPNQSTQCAPLSSTNFLYDLDRVTQDIVSVTTCCTHLLMCILQAILSAQKLGLEGEIKLPGYQGCVLIPDISSLTPSQLARLRRQFLAYTKLHPTNDVTKLATLFVQFLNTSLQ</sequence>
<evidence type="ECO:0000256" key="1">
    <source>
        <dbReference type="ARBA" id="ARBA00022741"/>
    </source>
</evidence>
<evidence type="ECO:0000256" key="2">
    <source>
        <dbReference type="ARBA" id="ARBA00022840"/>
    </source>
</evidence>
<organism evidence="5">
    <name type="scientific">Timema monikensis</name>
    <dbReference type="NCBI Taxonomy" id="170555"/>
    <lineage>
        <taxon>Eukaryota</taxon>
        <taxon>Metazoa</taxon>
        <taxon>Ecdysozoa</taxon>
        <taxon>Arthropoda</taxon>
        <taxon>Hexapoda</taxon>
        <taxon>Insecta</taxon>
        <taxon>Pterygota</taxon>
        <taxon>Neoptera</taxon>
        <taxon>Polyneoptera</taxon>
        <taxon>Phasmatodea</taxon>
        <taxon>Timematodea</taxon>
        <taxon>Timematoidea</taxon>
        <taxon>Timematidae</taxon>
        <taxon>Timema</taxon>
    </lineage>
</organism>
<dbReference type="AlphaFoldDB" id="A0A7R9HIS2"/>
<dbReference type="InterPro" id="IPR013641">
    <property type="entry name" value="KTI12/PSTK"/>
</dbReference>
<dbReference type="GO" id="GO:0005524">
    <property type="term" value="F:ATP binding"/>
    <property type="evidence" value="ECO:0007669"/>
    <property type="project" value="UniProtKB-KW"/>
</dbReference>
<accession>A0A7R9HIS2</accession>
<keyword evidence="1" id="KW-0547">Nucleotide-binding</keyword>
<protein>
    <recommendedName>
        <fullName evidence="4">Protein KTI12 homolog</fullName>
    </recommendedName>
</protein>
<dbReference type="Gene3D" id="3.40.50.300">
    <property type="entry name" value="P-loop containing nucleotide triphosphate hydrolases"/>
    <property type="match status" value="1"/>
</dbReference>
<keyword evidence="2" id="KW-0067">ATP-binding</keyword>
<dbReference type="SUPFAM" id="SSF52540">
    <property type="entry name" value="P-loop containing nucleoside triphosphate hydrolases"/>
    <property type="match status" value="1"/>
</dbReference>
<gene>
    <name evidence="5" type="ORF">TMSB3V08_LOCUS751</name>
</gene>
<name>A0A7R9HIS2_9NEOP</name>
<dbReference type="EMBL" id="OB792707">
    <property type="protein sequence ID" value="CAD7423776.1"/>
    <property type="molecule type" value="Genomic_DNA"/>
</dbReference>
<evidence type="ECO:0000256" key="3">
    <source>
        <dbReference type="ARBA" id="ARBA00025768"/>
    </source>
</evidence>
<proteinExistence type="inferred from homology"/>
<evidence type="ECO:0000313" key="5">
    <source>
        <dbReference type="EMBL" id="CAD7423776.1"/>
    </source>
</evidence>
<comment type="similarity">
    <text evidence="3">Belongs to the KTI12 family.</text>
</comment>
<reference evidence="5" key="1">
    <citation type="submission" date="2020-11" db="EMBL/GenBank/DDBJ databases">
        <authorList>
            <person name="Tran Van P."/>
        </authorList>
    </citation>
    <scope>NUCLEOTIDE SEQUENCE</scope>
</reference>
<dbReference type="InterPro" id="IPR027417">
    <property type="entry name" value="P-loop_NTPase"/>
</dbReference>
<evidence type="ECO:0000256" key="4">
    <source>
        <dbReference type="ARBA" id="ARBA00026170"/>
    </source>
</evidence>
<dbReference type="PANTHER" id="PTHR12435">
    <property type="match status" value="1"/>
</dbReference>
<dbReference type="Pfam" id="PF08433">
    <property type="entry name" value="KTI12"/>
    <property type="match status" value="1"/>
</dbReference>